<comment type="caution">
    <text evidence="1">The sequence shown here is derived from an EMBL/GenBank/DDBJ whole genome shotgun (WGS) entry which is preliminary data.</text>
</comment>
<evidence type="ECO:0000313" key="2">
    <source>
        <dbReference type="Proteomes" id="UP000585749"/>
    </source>
</evidence>
<protein>
    <submittedName>
        <fullName evidence="1">Uncharacterized protein</fullName>
    </submittedName>
</protein>
<dbReference type="RefSeq" id="WP_137604632.1">
    <property type="nucleotide sequence ID" value="NZ_BJEG01000019.1"/>
</dbReference>
<dbReference type="Proteomes" id="UP000585749">
    <property type="component" value="Unassembled WGS sequence"/>
</dbReference>
<dbReference type="EMBL" id="JAAXPM010000017">
    <property type="protein sequence ID" value="NKY67690.1"/>
    <property type="molecule type" value="Genomic_DNA"/>
</dbReference>
<accession>A0A4Y4G2P6</accession>
<dbReference type="GeneID" id="72424846"/>
<name>A0A4Y4G2P6_WEIHE</name>
<sequence length="81" mass="9815">MEEYIDYLKHLNDIKLKTDIYVFSRDQIGNYYNQDVADKLMDLGMKTDFFLERSQRNDNWFAYLAVIKNAKLRVEKVEKNQ</sequence>
<gene>
    <name evidence="1" type="ORF">HF960_08550</name>
</gene>
<organism evidence="1 2">
    <name type="scientific">Weissella hellenica</name>
    <dbReference type="NCBI Taxonomy" id="46256"/>
    <lineage>
        <taxon>Bacteria</taxon>
        <taxon>Bacillati</taxon>
        <taxon>Bacillota</taxon>
        <taxon>Bacilli</taxon>
        <taxon>Lactobacillales</taxon>
        <taxon>Lactobacillaceae</taxon>
        <taxon>Weissella</taxon>
    </lineage>
</organism>
<evidence type="ECO:0000313" key="1">
    <source>
        <dbReference type="EMBL" id="NKY67690.1"/>
    </source>
</evidence>
<dbReference type="AlphaFoldDB" id="A0A4Y4G2P6"/>
<reference evidence="1 2" key="1">
    <citation type="submission" date="2020-04" db="EMBL/GenBank/DDBJ databases">
        <title>MicrobeNet Type strains.</title>
        <authorList>
            <person name="Nicholson A.C."/>
        </authorList>
    </citation>
    <scope>NUCLEOTIDE SEQUENCE [LARGE SCALE GENOMIC DNA]</scope>
    <source>
        <strain evidence="1 2">CCUG 33494</strain>
    </source>
</reference>
<proteinExistence type="predicted"/>